<keyword evidence="11 16" id="KW-0460">Magnesium</keyword>
<dbReference type="OrthoDB" id="9808813at2"/>
<dbReference type="Pfam" id="PF11798">
    <property type="entry name" value="IMS_HHH"/>
    <property type="match status" value="1"/>
</dbReference>
<evidence type="ECO:0000256" key="14">
    <source>
        <dbReference type="ARBA" id="ARBA00023204"/>
    </source>
</evidence>
<comment type="function">
    <text evidence="16">Poorly processive, error-prone DNA polymerase involved in untargeted mutagenesis. Copies undamaged DNA at stalled replication forks, which arise in vivo from mismatched or misaligned primer ends. These misaligned primers can be extended by PolIV. Exhibits no 3'-5' exonuclease (proofreading) activity. May be involved in translesional synthesis, in conjunction with the beta clamp from PolIII.</text>
</comment>
<dbReference type="InterPro" id="IPR022880">
    <property type="entry name" value="DNApol_IV"/>
</dbReference>
<dbReference type="InterPro" id="IPR043502">
    <property type="entry name" value="DNA/RNA_pol_sf"/>
</dbReference>
<dbReference type="PANTHER" id="PTHR11076">
    <property type="entry name" value="DNA REPAIR POLYMERASE UMUC / TRANSFERASE FAMILY MEMBER"/>
    <property type="match status" value="1"/>
</dbReference>
<gene>
    <name evidence="16 19" type="primary">dinB</name>
    <name evidence="19" type="ORF">Pla52n_02070</name>
</gene>
<dbReference type="InterPro" id="IPR050116">
    <property type="entry name" value="DNA_polymerase-Y"/>
</dbReference>
<dbReference type="FunFam" id="3.30.1490.100:FF:000004">
    <property type="entry name" value="DNA polymerase IV"/>
    <property type="match status" value="1"/>
</dbReference>
<comment type="caution">
    <text evidence="19">The sequence shown here is derived from an EMBL/GenBank/DDBJ whole genome shotgun (WGS) entry which is preliminary data.</text>
</comment>
<dbReference type="InterPro" id="IPR043128">
    <property type="entry name" value="Rev_trsase/Diguanyl_cyclase"/>
</dbReference>
<dbReference type="Proteomes" id="UP000320176">
    <property type="component" value="Unassembled WGS sequence"/>
</dbReference>
<dbReference type="InterPro" id="IPR017961">
    <property type="entry name" value="DNA_pol_Y-fam_little_finger"/>
</dbReference>
<dbReference type="GO" id="GO:0006261">
    <property type="term" value="P:DNA-templated DNA replication"/>
    <property type="evidence" value="ECO:0007669"/>
    <property type="project" value="UniProtKB-UniRule"/>
</dbReference>
<dbReference type="InterPro" id="IPR024728">
    <property type="entry name" value="PolY_HhH_motif"/>
</dbReference>
<keyword evidence="6 16" id="KW-0808">Transferase</keyword>
<keyword evidence="13 16" id="KW-0238">DNA-binding</keyword>
<keyword evidence="12 16" id="KW-0239">DNA-directed DNA polymerase</keyword>
<evidence type="ECO:0000256" key="17">
    <source>
        <dbReference type="SAM" id="MobiDB-lite"/>
    </source>
</evidence>
<evidence type="ECO:0000256" key="3">
    <source>
        <dbReference type="ARBA" id="ARBA00011245"/>
    </source>
</evidence>
<evidence type="ECO:0000256" key="5">
    <source>
        <dbReference type="ARBA" id="ARBA00022490"/>
    </source>
</evidence>
<keyword evidence="4 16" id="KW-0515">Mutator protein</keyword>
<dbReference type="GO" id="GO:0003887">
    <property type="term" value="F:DNA-directed DNA polymerase activity"/>
    <property type="evidence" value="ECO:0007669"/>
    <property type="project" value="UniProtKB-UniRule"/>
</dbReference>
<dbReference type="SUPFAM" id="SSF100879">
    <property type="entry name" value="Lesion bypass DNA polymerase (Y-family), little finger domain"/>
    <property type="match status" value="1"/>
</dbReference>
<dbReference type="EC" id="2.7.7.7" evidence="16"/>
<feature type="domain" description="UmuC" evidence="18">
    <location>
        <begin position="2"/>
        <end position="183"/>
    </location>
</feature>
<evidence type="ECO:0000256" key="4">
    <source>
        <dbReference type="ARBA" id="ARBA00022457"/>
    </source>
</evidence>
<evidence type="ECO:0000256" key="1">
    <source>
        <dbReference type="ARBA" id="ARBA00004496"/>
    </source>
</evidence>
<evidence type="ECO:0000256" key="11">
    <source>
        <dbReference type="ARBA" id="ARBA00022842"/>
    </source>
</evidence>
<dbReference type="SUPFAM" id="SSF56672">
    <property type="entry name" value="DNA/RNA polymerases"/>
    <property type="match status" value="1"/>
</dbReference>
<feature type="binding site" evidence="16">
    <location>
        <position position="101"/>
    </location>
    <ligand>
        <name>Mg(2+)</name>
        <dbReference type="ChEBI" id="CHEBI:18420"/>
    </ligand>
</feature>
<comment type="subunit">
    <text evidence="3 16">Monomer.</text>
</comment>
<evidence type="ECO:0000256" key="16">
    <source>
        <dbReference type="HAMAP-Rule" id="MF_01113"/>
    </source>
</evidence>
<dbReference type="Gene3D" id="3.30.1490.100">
    <property type="entry name" value="DNA polymerase, Y-family, little finger domain"/>
    <property type="match status" value="1"/>
</dbReference>
<keyword evidence="20" id="KW-1185">Reference proteome</keyword>
<feature type="region of interest" description="Disordered" evidence="17">
    <location>
        <begin position="336"/>
        <end position="356"/>
    </location>
</feature>
<dbReference type="PROSITE" id="PS50173">
    <property type="entry name" value="UMUC"/>
    <property type="match status" value="1"/>
</dbReference>
<feature type="binding site" evidence="16">
    <location>
        <position position="6"/>
    </location>
    <ligand>
        <name>Mg(2+)</name>
        <dbReference type="ChEBI" id="CHEBI:18420"/>
    </ligand>
</feature>
<evidence type="ECO:0000256" key="12">
    <source>
        <dbReference type="ARBA" id="ARBA00022932"/>
    </source>
</evidence>
<organism evidence="19 20">
    <name type="scientific">Stieleria varia</name>
    <dbReference type="NCBI Taxonomy" id="2528005"/>
    <lineage>
        <taxon>Bacteria</taxon>
        <taxon>Pseudomonadati</taxon>
        <taxon>Planctomycetota</taxon>
        <taxon>Planctomycetia</taxon>
        <taxon>Pirellulales</taxon>
        <taxon>Pirellulaceae</taxon>
        <taxon>Stieleria</taxon>
    </lineage>
</organism>
<dbReference type="FunFam" id="3.40.1170.60:FF:000001">
    <property type="entry name" value="DNA polymerase IV"/>
    <property type="match status" value="1"/>
</dbReference>
<proteinExistence type="inferred from homology"/>
<keyword evidence="5 16" id="KW-0963">Cytoplasm</keyword>
<sequence>MFVHVDMDAFYAAVEQRDHPELRGIPIAVGGSASGRGVVQTASYEAREYGVHSAMSGRRAAELCPHITFVRGRLDHYASVGREVREIFHRYTPLVQPLSLDEAFLDVSGSERLFGSAEEIGRRIRHDIQSELNLTASVGIAPRKFAAKIASDLGKPDGFVAVQESELIAFLDPLPIKRLWGVGGVGQKRLEQMGIHKIADIRARSLESMRGRLGQWGEHLWNLANGIDARKVVVDHEAKQISHERTFWTDMSDLESMNAVISFLGEQVGMRLRQNQRACKTVSVKYRREDFQTFQRSQSFASPTDSTAQIIALASDLLSQLRQKHPRPVRLLGVSAGNLTRPGQPKQLSLFEDPSEQADRKVDEVVDRLAKQFGRSAVYRAESHRWIHRDKDS</sequence>
<dbReference type="InterPro" id="IPR036775">
    <property type="entry name" value="DNA_pol_Y-fam_lit_finger_sf"/>
</dbReference>
<feature type="site" description="Substrate discrimination" evidence="16">
    <location>
        <position position="11"/>
    </location>
</feature>
<accession>A0A5C6BAU1</accession>
<dbReference type="Gene3D" id="1.10.150.20">
    <property type="entry name" value="5' to 3' exonuclease, C-terminal subdomain"/>
    <property type="match status" value="1"/>
</dbReference>
<dbReference type="GO" id="GO:0005829">
    <property type="term" value="C:cytosol"/>
    <property type="evidence" value="ECO:0007669"/>
    <property type="project" value="TreeGrafter"/>
</dbReference>
<feature type="active site" evidence="16">
    <location>
        <position position="102"/>
    </location>
</feature>
<evidence type="ECO:0000313" key="19">
    <source>
        <dbReference type="EMBL" id="TWU07634.1"/>
    </source>
</evidence>
<evidence type="ECO:0000256" key="13">
    <source>
        <dbReference type="ARBA" id="ARBA00023125"/>
    </source>
</evidence>
<dbReference type="GO" id="GO:0006281">
    <property type="term" value="P:DNA repair"/>
    <property type="evidence" value="ECO:0007669"/>
    <property type="project" value="UniProtKB-UniRule"/>
</dbReference>
<dbReference type="RefSeq" id="WP_146517830.1">
    <property type="nucleotide sequence ID" value="NZ_CP151726.1"/>
</dbReference>
<evidence type="ECO:0000256" key="9">
    <source>
        <dbReference type="ARBA" id="ARBA00022723"/>
    </source>
</evidence>
<dbReference type="CDD" id="cd03586">
    <property type="entry name" value="PolY_Pol_IV_kappa"/>
    <property type="match status" value="1"/>
</dbReference>
<keyword evidence="8 16" id="KW-0235">DNA replication</keyword>
<evidence type="ECO:0000259" key="18">
    <source>
        <dbReference type="PROSITE" id="PS50173"/>
    </source>
</evidence>
<dbReference type="HAMAP" id="MF_01113">
    <property type="entry name" value="DNApol_IV"/>
    <property type="match status" value="1"/>
</dbReference>
<comment type="cofactor">
    <cofactor evidence="16">
        <name>Mg(2+)</name>
        <dbReference type="ChEBI" id="CHEBI:18420"/>
    </cofactor>
    <text evidence="16">Binds 2 magnesium ions per subunit.</text>
</comment>
<keyword evidence="10 16" id="KW-0227">DNA damage</keyword>
<evidence type="ECO:0000256" key="2">
    <source>
        <dbReference type="ARBA" id="ARBA00010945"/>
    </source>
</evidence>
<evidence type="ECO:0000256" key="6">
    <source>
        <dbReference type="ARBA" id="ARBA00022679"/>
    </source>
</evidence>
<comment type="catalytic activity">
    <reaction evidence="15 16">
        <text>DNA(n) + a 2'-deoxyribonucleoside 5'-triphosphate = DNA(n+1) + diphosphate</text>
        <dbReference type="Rhea" id="RHEA:22508"/>
        <dbReference type="Rhea" id="RHEA-COMP:17339"/>
        <dbReference type="Rhea" id="RHEA-COMP:17340"/>
        <dbReference type="ChEBI" id="CHEBI:33019"/>
        <dbReference type="ChEBI" id="CHEBI:61560"/>
        <dbReference type="ChEBI" id="CHEBI:173112"/>
        <dbReference type="EC" id="2.7.7.7"/>
    </reaction>
</comment>
<evidence type="ECO:0000256" key="7">
    <source>
        <dbReference type="ARBA" id="ARBA00022695"/>
    </source>
</evidence>
<protein>
    <recommendedName>
        <fullName evidence="16">DNA polymerase IV</fullName>
        <shortName evidence="16">Pol IV</shortName>
        <ecNumber evidence="16">2.7.7.7</ecNumber>
    </recommendedName>
</protein>
<comment type="subcellular location">
    <subcellularLocation>
        <location evidence="1 16">Cytoplasm</location>
    </subcellularLocation>
</comment>
<comment type="similarity">
    <text evidence="2 16">Belongs to the DNA polymerase type-Y family.</text>
</comment>
<dbReference type="NCBIfam" id="NF002677">
    <property type="entry name" value="PRK02406.1"/>
    <property type="match status" value="1"/>
</dbReference>
<evidence type="ECO:0000256" key="10">
    <source>
        <dbReference type="ARBA" id="ARBA00022763"/>
    </source>
</evidence>
<keyword evidence="9 16" id="KW-0479">Metal-binding</keyword>
<dbReference type="InterPro" id="IPR001126">
    <property type="entry name" value="UmuC"/>
</dbReference>
<dbReference type="GO" id="GO:0003684">
    <property type="term" value="F:damaged DNA binding"/>
    <property type="evidence" value="ECO:0007669"/>
    <property type="project" value="InterPro"/>
</dbReference>
<dbReference type="EMBL" id="SJPN01000001">
    <property type="protein sequence ID" value="TWU07634.1"/>
    <property type="molecule type" value="Genomic_DNA"/>
</dbReference>
<dbReference type="Pfam" id="PF11799">
    <property type="entry name" value="IMS_C"/>
    <property type="match status" value="1"/>
</dbReference>
<dbReference type="AlphaFoldDB" id="A0A5C6BAU1"/>
<dbReference type="Gene3D" id="3.30.70.270">
    <property type="match status" value="1"/>
</dbReference>
<dbReference type="GO" id="GO:0042276">
    <property type="term" value="P:error-prone translesion synthesis"/>
    <property type="evidence" value="ECO:0007669"/>
    <property type="project" value="TreeGrafter"/>
</dbReference>
<dbReference type="Pfam" id="PF00817">
    <property type="entry name" value="IMS"/>
    <property type="match status" value="1"/>
</dbReference>
<name>A0A5C6BAU1_9BACT</name>
<dbReference type="GO" id="GO:0009432">
    <property type="term" value="P:SOS response"/>
    <property type="evidence" value="ECO:0007669"/>
    <property type="project" value="TreeGrafter"/>
</dbReference>
<keyword evidence="7 16" id="KW-0548">Nucleotidyltransferase</keyword>
<reference evidence="19 20" key="1">
    <citation type="submission" date="2019-02" db="EMBL/GenBank/DDBJ databases">
        <title>Deep-cultivation of Planctomycetes and their phenomic and genomic characterization uncovers novel biology.</title>
        <authorList>
            <person name="Wiegand S."/>
            <person name="Jogler M."/>
            <person name="Boedeker C."/>
            <person name="Pinto D."/>
            <person name="Vollmers J."/>
            <person name="Rivas-Marin E."/>
            <person name="Kohn T."/>
            <person name="Peeters S.H."/>
            <person name="Heuer A."/>
            <person name="Rast P."/>
            <person name="Oberbeckmann S."/>
            <person name="Bunk B."/>
            <person name="Jeske O."/>
            <person name="Meyerdierks A."/>
            <person name="Storesund J.E."/>
            <person name="Kallscheuer N."/>
            <person name="Luecker S."/>
            <person name="Lage O.M."/>
            <person name="Pohl T."/>
            <person name="Merkel B.J."/>
            <person name="Hornburger P."/>
            <person name="Mueller R.-W."/>
            <person name="Bruemmer F."/>
            <person name="Labrenz M."/>
            <person name="Spormann A.M."/>
            <person name="Op Den Camp H."/>
            <person name="Overmann J."/>
            <person name="Amann R."/>
            <person name="Jetten M.S.M."/>
            <person name="Mascher T."/>
            <person name="Medema M.H."/>
            <person name="Devos D.P."/>
            <person name="Kaster A.-K."/>
            <person name="Ovreas L."/>
            <person name="Rohde M."/>
            <person name="Galperin M.Y."/>
            <person name="Jogler C."/>
        </authorList>
    </citation>
    <scope>NUCLEOTIDE SEQUENCE [LARGE SCALE GENOMIC DNA]</scope>
    <source>
        <strain evidence="19 20">Pla52n</strain>
    </source>
</reference>
<evidence type="ECO:0000256" key="15">
    <source>
        <dbReference type="ARBA" id="ARBA00049244"/>
    </source>
</evidence>
<dbReference type="GO" id="GO:0000287">
    <property type="term" value="F:magnesium ion binding"/>
    <property type="evidence" value="ECO:0007669"/>
    <property type="project" value="UniProtKB-UniRule"/>
</dbReference>
<dbReference type="Gene3D" id="3.40.1170.60">
    <property type="match status" value="1"/>
</dbReference>
<evidence type="ECO:0000256" key="8">
    <source>
        <dbReference type="ARBA" id="ARBA00022705"/>
    </source>
</evidence>
<evidence type="ECO:0000313" key="20">
    <source>
        <dbReference type="Proteomes" id="UP000320176"/>
    </source>
</evidence>
<dbReference type="PANTHER" id="PTHR11076:SF33">
    <property type="entry name" value="DNA POLYMERASE KAPPA"/>
    <property type="match status" value="1"/>
</dbReference>
<keyword evidence="14 16" id="KW-0234">DNA repair</keyword>